<dbReference type="AlphaFoldDB" id="A0AAD1D9K2"/>
<evidence type="ECO:0008006" key="5">
    <source>
        <dbReference type="Google" id="ProtNLM"/>
    </source>
</evidence>
<evidence type="ECO:0000313" key="1">
    <source>
        <dbReference type="EMBL" id="BBE35913.1"/>
    </source>
</evidence>
<reference evidence="1 3" key="1">
    <citation type="submission" date="2018-06" db="EMBL/GenBank/DDBJ databases">
        <title>Complete Genome Sequence of the Microcystin-Degrading Bacterium Sphingosinicella microcystinivorans Strain B-9.</title>
        <authorList>
            <person name="Jin H."/>
            <person name="Nishizawa T."/>
            <person name="Guo Y."/>
            <person name="Nishizawa A."/>
            <person name="Park H."/>
            <person name="Kato H."/>
            <person name="Tsuji K."/>
            <person name="Harada K."/>
        </authorList>
    </citation>
    <scope>NUCLEOTIDE SEQUENCE [LARGE SCALE GENOMIC DNA]</scope>
    <source>
        <strain evidence="1 3">B9</strain>
    </source>
</reference>
<sequence length="260" mass="28136">MLTRNAAIVLVSLAFAGCDAPKAEKADAASAQPKAAALGTDTSIPASDLLVKRETAELDFLWRAPPELAEAPTLFETLRAQALASAEEMHAGAVEDMKLRPADAPRISHFFVQDWTVAADTPALLNISSEISMYTGGAHPNHGFAVKYWDKTERREISFSDLFTDWTAAEKLLTPAYCTALDAERVSRRGAIENGMFDDCPPISDQPVALASWPGQDISGFRVLLGPYVAGPYAEGDFQIEVPLTDALRALVKPQYLKAK</sequence>
<evidence type="ECO:0000313" key="2">
    <source>
        <dbReference type="EMBL" id="RKS88102.1"/>
    </source>
</evidence>
<accession>A0AAD1D9K2</accession>
<dbReference type="KEGG" id="smic:SmB9_35710"/>
<dbReference type="EMBL" id="RBWX01000009">
    <property type="protein sequence ID" value="RKS88102.1"/>
    <property type="molecule type" value="Genomic_DNA"/>
</dbReference>
<organism evidence="1 3">
    <name type="scientific">Sphingosinicella microcystinivorans</name>
    <dbReference type="NCBI Taxonomy" id="335406"/>
    <lineage>
        <taxon>Bacteria</taxon>
        <taxon>Pseudomonadati</taxon>
        <taxon>Pseudomonadota</taxon>
        <taxon>Alphaproteobacteria</taxon>
        <taxon>Sphingomonadales</taxon>
        <taxon>Sphingosinicellaceae</taxon>
        <taxon>Sphingosinicella</taxon>
    </lineage>
</organism>
<dbReference type="Proteomes" id="UP000276029">
    <property type="component" value="Unassembled WGS sequence"/>
</dbReference>
<dbReference type="EMBL" id="AP018711">
    <property type="protein sequence ID" value="BBE35913.1"/>
    <property type="molecule type" value="Genomic_DNA"/>
</dbReference>
<dbReference type="Proteomes" id="UP000275727">
    <property type="component" value="Chromosome"/>
</dbReference>
<protein>
    <recommendedName>
        <fullName evidence="5">Deacetylase PdaC domain-containing protein</fullName>
    </recommendedName>
</protein>
<dbReference type="PROSITE" id="PS51257">
    <property type="entry name" value="PROKAR_LIPOPROTEIN"/>
    <property type="match status" value="1"/>
</dbReference>
<reference evidence="2 4" key="2">
    <citation type="submission" date="2018-10" db="EMBL/GenBank/DDBJ databases">
        <title>Genomic Encyclopedia of Type Strains, Phase IV (KMG-IV): sequencing the most valuable type-strain genomes for metagenomic binning, comparative biology and taxonomic classification.</title>
        <authorList>
            <person name="Goeker M."/>
        </authorList>
    </citation>
    <scope>NUCLEOTIDE SEQUENCE [LARGE SCALE GENOMIC DNA]</scope>
    <source>
        <strain evidence="2 4">DSM 19791</strain>
    </source>
</reference>
<name>A0AAD1D9K2_SPHMI</name>
<keyword evidence="4" id="KW-1185">Reference proteome</keyword>
<proteinExistence type="predicted"/>
<evidence type="ECO:0000313" key="3">
    <source>
        <dbReference type="Proteomes" id="UP000275727"/>
    </source>
</evidence>
<evidence type="ECO:0000313" key="4">
    <source>
        <dbReference type="Proteomes" id="UP000276029"/>
    </source>
</evidence>
<dbReference type="RefSeq" id="WP_121052052.1">
    <property type="nucleotide sequence ID" value="NZ_AP018711.1"/>
</dbReference>
<gene>
    <name evidence="2" type="ORF">DFR51_2749</name>
    <name evidence="1" type="ORF">SmB9_35710</name>
</gene>